<evidence type="ECO:0000313" key="1">
    <source>
        <dbReference type="EMBL" id="JAH48860.1"/>
    </source>
</evidence>
<protein>
    <submittedName>
        <fullName evidence="1">Uncharacterized protein</fullName>
    </submittedName>
</protein>
<name>A0A0E9T7M8_ANGAN</name>
<reference evidence="1" key="1">
    <citation type="submission" date="2014-11" db="EMBL/GenBank/DDBJ databases">
        <authorList>
            <person name="Amaro Gonzalez C."/>
        </authorList>
    </citation>
    <scope>NUCLEOTIDE SEQUENCE</scope>
</reference>
<proteinExistence type="predicted"/>
<sequence>MAKCLQMWPCLRTNPTVNLGEGRPVWFYSETYDFTTSFHTVD</sequence>
<dbReference type="AlphaFoldDB" id="A0A0E9T7M8"/>
<reference evidence="1" key="2">
    <citation type="journal article" date="2015" name="Fish Shellfish Immunol.">
        <title>Early steps in the European eel (Anguilla anguilla)-Vibrio vulnificus interaction in the gills: Role of the RtxA13 toxin.</title>
        <authorList>
            <person name="Callol A."/>
            <person name="Pajuelo D."/>
            <person name="Ebbesson L."/>
            <person name="Teles M."/>
            <person name="MacKenzie S."/>
            <person name="Amaro C."/>
        </authorList>
    </citation>
    <scope>NUCLEOTIDE SEQUENCE</scope>
</reference>
<dbReference type="EMBL" id="GBXM01059717">
    <property type="protein sequence ID" value="JAH48860.1"/>
    <property type="molecule type" value="Transcribed_RNA"/>
</dbReference>
<accession>A0A0E9T7M8</accession>
<organism evidence="1">
    <name type="scientific">Anguilla anguilla</name>
    <name type="common">European freshwater eel</name>
    <name type="synonym">Muraena anguilla</name>
    <dbReference type="NCBI Taxonomy" id="7936"/>
    <lineage>
        <taxon>Eukaryota</taxon>
        <taxon>Metazoa</taxon>
        <taxon>Chordata</taxon>
        <taxon>Craniata</taxon>
        <taxon>Vertebrata</taxon>
        <taxon>Euteleostomi</taxon>
        <taxon>Actinopterygii</taxon>
        <taxon>Neopterygii</taxon>
        <taxon>Teleostei</taxon>
        <taxon>Anguilliformes</taxon>
        <taxon>Anguillidae</taxon>
        <taxon>Anguilla</taxon>
    </lineage>
</organism>